<evidence type="ECO:0000256" key="2">
    <source>
        <dbReference type="ARBA" id="ARBA00022723"/>
    </source>
</evidence>
<dbReference type="Proteomes" id="UP001329825">
    <property type="component" value="Chromosome 6"/>
</dbReference>
<dbReference type="RefSeq" id="XP_062792314.1">
    <property type="nucleotide sequence ID" value="XM_062936263.1"/>
</dbReference>
<feature type="region of interest" description="Disordered" evidence="7">
    <location>
        <begin position="1"/>
        <end position="36"/>
    </location>
</feature>
<evidence type="ECO:0000256" key="5">
    <source>
        <dbReference type="ARBA" id="ARBA00023163"/>
    </source>
</evidence>
<keyword evidence="10" id="KW-1185">Reference proteome</keyword>
<feature type="domain" description="Zn(2)-C6 fungal-type" evidence="8">
    <location>
        <begin position="37"/>
        <end position="67"/>
    </location>
</feature>
<feature type="compositionally biased region" description="Low complexity" evidence="7">
    <location>
        <begin position="1"/>
        <end position="15"/>
    </location>
</feature>
<evidence type="ECO:0000256" key="1">
    <source>
        <dbReference type="ARBA" id="ARBA00004123"/>
    </source>
</evidence>
<keyword evidence="4" id="KW-0238">DNA-binding</keyword>
<proteinExistence type="predicted"/>
<dbReference type="InterPro" id="IPR007219">
    <property type="entry name" value="XnlR_reg_dom"/>
</dbReference>
<dbReference type="CDD" id="cd12148">
    <property type="entry name" value="fungal_TF_MHR"/>
    <property type="match status" value="1"/>
</dbReference>
<evidence type="ECO:0000313" key="10">
    <source>
        <dbReference type="Proteomes" id="UP001329825"/>
    </source>
</evidence>
<dbReference type="Pfam" id="PF04082">
    <property type="entry name" value="Fungal_trans"/>
    <property type="match status" value="1"/>
</dbReference>
<sequence length="720" mass="79335">MSSSRLTSRSASPPTGLSASNRRTLSPGSGHRRTSRACLQCRKRKQRCDGASVPCERCQRVGKECSFLLDGIIEGEKENDGVEVKWGSGQAKVLQGMKDDMDILRKDESIGLIRHFRMENAQRRIQHLERGLSARQDNLARAGSPVAQIMQYDVPETQVPPANPPALSPAALINGRFSHAPIQTLHGLLPSPSSLVPPSTLPQHGTNGVNNLDTQARRRSPALDPVSRGVLSAQEAQRLFDIFFAACHELAPCSSSKSQSNASDLRQRSPFLFTSICLIGARYWEMDDPVSSTRNWLHPRYSDLVSISDEHIRNLLLKPSSSDFNLSTIQALLLSIQWPALDIESHTDGNGYMGDSPVKSRFNDAYAWLMIGIAIRFAKYIGLNDCTEINYSDQNVDEDSLAKMRIWLNLISIDRHLTLTAGLPASLEAPPSHIVRAFGSHPKAQSGDLKLAGLSELVSIVHRAAQACGDVSLRRLDAISLKVANLELDEWEKQWSLILGINNAPTFRQQMPFTALRWYRLALNAIPIGVALGEVSGNLMTPTPTALGTCVEAAFQLIWQYSSEATSERPERGVPSSSAGYTMNFMALSSFMFAVDSYWITHAYAAVFLVLVYDRGCIDAELNPYPYISSESPPPVLESSRLYRIIRFASTIFDGICQGATHHPAIQYRSIVANALHTLSQYKAQEIDINAVGAGIDEMLNALLDPGQDWAFLRDSGYTI</sequence>
<organism evidence="9 10">
    <name type="scientific">Kwoniella shivajii</name>
    <dbReference type="NCBI Taxonomy" id="564305"/>
    <lineage>
        <taxon>Eukaryota</taxon>
        <taxon>Fungi</taxon>
        <taxon>Dikarya</taxon>
        <taxon>Basidiomycota</taxon>
        <taxon>Agaricomycotina</taxon>
        <taxon>Tremellomycetes</taxon>
        <taxon>Tremellales</taxon>
        <taxon>Cryptococcaceae</taxon>
        <taxon>Kwoniella</taxon>
    </lineage>
</organism>
<reference evidence="9 10" key="1">
    <citation type="submission" date="2024-01" db="EMBL/GenBank/DDBJ databases">
        <title>Comparative genomics of Cryptococcus and Kwoniella reveals pathogenesis evolution and contrasting modes of karyotype evolution via chromosome fusion or intercentromeric recombination.</title>
        <authorList>
            <person name="Coelho M.A."/>
            <person name="David-Palma M."/>
            <person name="Shea T."/>
            <person name="Bowers K."/>
            <person name="McGinley-Smith S."/>
            <person name="Mohammad A.W."/>
            <person name="Gnirke A."/>
            <person name="Yurkov A.M."/>
            <person name="Nowrousian M."/>
            <person name="Sun S."/>
            <person name="Cuomo C.A."/>
            <person name="Heitman J."/>
        </authorList>
    </citation>
    <scope>NUCLEOTIDE SEQUENCE [LARGE SCALE GENOMIC DNA]</scope>
    <source>
        <strain evidence="9">CBS 11374</strain>
    </source>
</reference>
<keyword evidence="3" id="KW-0805">Transcription regulation</keyword>
<dbReference type="PROSITE" id="PS50048">
    <property type="entry name" value="ZN2_CY6_FUNGAL_2"/>
    <property type="match status" value="1"/>
</dbReference>
<dbReference type="GeneID" id="87956677"/>
<name>A0ABZ1D1Z8_9TREE</name>
<dbReference type="InterPro" id="IPR051089">
    <property type="entry name" value="prtT"/>
</dbReference>
<dbReference type="Gene3D" id="4.10.240.10">
    <property type="entry name" value="Zn(2)-C6 fungal-type DNA-binding domain"/>
    <property type="match status" value="1"/>
</dbReference>
<keyword evidence="6" id="KW-0539">Nucleus</keyword>
<evidence type="ECO:0000256" key="7">
    <source>
        <dbReference type="SAM" id="MobiDB-lite"/>
    </source>
</evidence>
<feature type="compositionally biased region" description="Polar residues" evidence="7">
    <location>
        <begin position="17"/>
        <end position="27"/>
    </location>
</feature>
<evidence type="ECO:0000256" key="6">
    <source>
        <dbReference type="ARBA" id="ARBA00023242"/>
    </source>
</evidence>
<evidence type="ECO:0000256" key="4">
    <source>
        <dbReference type="ARBA" id="ARBA00023125"/>
    </source>
</evidence>
<evidence type="ECO:0000313" key="9">
    <source>
        <dbReference type="EMBL" id="WRT67574.1"/>
    </source>
</evidence>
<accession>A0ABZ1D1Z8</accession>
<dbReference type="Pfam" id="PF00172">
    <property type="entry name" value="Zn_clus"/>
    <property type="match status" value="1"/>
</dbReference>
<evidence type="ECO:0000259" key="8">
    <source>
        <dbReference type="PROSITE" id="PS50048"/>
    </source>
</evidence>
<dbReference type="PANTHER" id="PTHR31845">
    <property type="entry name" value="FINGER DOMAIN PROTEIN, PUTATIVE-RELATED"/>
    <property type="match status" value="1"/>
</dbReference>
<protein>
    <recommendedName>
        <fullName evidence="8">Zn(2)-C6 fungal-type domain-containing protein</fullName>
    </recommendedName>
</protein>
<evidence type="ECO:0000256" key="3">
    <source>
        <dbReference type="ARBA" id="ARBA00023015"/>
    </source>
</evidence>
<dbReference type="InterPro" id="IPR001138">
    <property type="entry name" value="Zn2Cys6_DnaBD"/>
</dbReference>
<dbReference type="SMART" id="SM00066">
    <property type="entry name" value="GAL4"/>
    <property type="match status" value="1"/>
</dbReference>
<keyword evidence="5" id="KW-0804">Transcription</keyword>
<gene>
    <name evidence="9" type="ORF">IL334_004546</name>
</gene>
<dbReference type="PANTHER" id="PTHR31845:SF17">
    <property type="entry name" value="ZN(II)2CYS6 TRANSCRIPTION FACTOR (EUROFUNG)"/>
    <property type="match status" value="1"/>
</dbReference>
<keyword evidence="2" id="KW-0479">Metal-binding</keyword>
<dbReference type="InterPro" id="IPR036864">
    <property type="entry name" value="Zn2-C6_fun-type_DNA-bd_sf"/>
</dbReference>
<dbReference type="EMBL" id="CP141886">
    <property type="protein sequence ID" value="WRT67574.1"/>
    <property type="molecule type" value="Genomic_DNA"/>
</dbReference>
<dbReference type="PROSITE" id="PS00463">
    <property type="entry name" value="ZN2_CY6_FUNGAL_1"/>
    <property type="match status" value="1"/>
</dbReference>
<dbReference type="SUPFAM" id="SSF57701">
    <property type="entry name" value="Zn2/Cys6 DNA-binding domain"/>
    <property type="match status" value="1"/>
</dbReference>
<dbReference type="CDD" id="cd00067">
    <property type="entry name" value="GAL4"/>
    <property type="match status" value="1"/>
</dbReference>
<comment type="subcellular location">
    <subcellularLocation>
        <location evidence="1">Nucleus</location>
    </subcellularLocation>
</comment>